<dbReference type="HOGENOM" id="CLU_2427125_0_0_1"/>
<feature type="region of interest" description="Disordered" evidence="1">
    <location>
        <begin position="1"/>
        <end position="70"/>
    </location>
</feature>
<reference evidence="2" key="2">
    <citation type="submission" date="2014-03" db="EMBL/GenBank/DDBJ databases">
        <title>The Genome Annotation of Fusarium oxysporum PHW808.</title>
        <authorList>
            <consortium name="The Broad Institute Genomics Platform"/>
            <person name="Ma L.-J."/>
            <person name="Corby-Kistler H."/>
            <person name="Broz K."/>
            <person name="Gale L.R."/>
            <person name="Jonkers W."/>
            <person name="O'Donnell K."/>
            <person name="Ploetz R."/>
            <person name="Steinberg C."/>
            <person name="Schwartz D.C."/>
            <person name="VanEtten H."/>
            <person name="Zhou S."/>
            <person name="Young S.K."/>
            <person name="Zeng Q."/>
            <person name="Gargeya S."/>
            <person name="Fitzgerald M."/>
            <person name="Abouelleil A."/>
            <person name="Alvarado L."/>
            <person name="Chapman S.B."/>
            <person name="Gainer-Dewar J."/>
            <person name="Goldberg J."/>
            <person name="Griggs A."/>
            <person name="Gujja S."/>
            <person name="Hansen M."/>
            <person name="Howarth C."/>
            <person name="Imamovic A."/>
            <person name="Ireland A."/>
            <person name="Larimer J."/>
            <person name="McCowan C."/>
            <person name="Murphy C."/>
            <person name="Pearson M."/>
            <person name="Poon T.W."/>
            <person name="Priest M."/>
            <person name="Roberts A."/>
            <person name="Saif S."/>
            <person name="Shea T."/>
            <person name="Sykes S."/>
            <person name="Wortman J."/>
            <person name="Nusbaum C."/>
            <person name="Birren B."/>
        </authorList>
    </citation>
    <scope>NUCLEOTIDE SEQUENCE</scope>
    <source>
        <strain evidence="2">54008</strain>
    </source>
</reference>
<reference evidence="2" key="1">
    <citation type="submission" date="2011-11" db="EMBL/GenBank/DDBJ databases">
        <title>The Genome Sequence of Fusarium oxysporum PHW808.</title>
        <authorList>
            <consortium name="The Broad Institute Genome Sequencing Platform"/>
            <person name="Ma L.-J."/>
            <person name="Gale L.R."/>
            <person name="Schwartz D.C."/>
            <person name="Zhou S."/>
            <person name="Corby-Kistler H."/>
            <person name="Young S.K."/>
            <person name="Zeng Q."/>
            <person name="Gargeya S."/>
            <person name="Fitzgerald M."/>
            <person name="Haas B."/>
            <person name="Abouelleil A."/>
            <person name="Alvarado L."/>
            <person name="Arachchi H.M."/>
            <person name="Berlin A."/>
            <person name="Brown A."/>
            <person name="Chapman S.B."/>
            <person name="Chen Z."/>
            <person name="Dunbar C."/>
            <person name="Freedman E."/>
            <person name="Gearin G."/>
            <person name="Goldberg J."/>
            <person name="Griggs A."/>
            <person name="Gujja S."/>
            <person name="Heiman D."/>
            <person name="Howarth C."/>
            <person name="Larson L."/>
            <person name="Lui A."/>
            <person name="MacDonald P.J.P."/>
            <person name="Montmayeur A."/>
            <person name="Murphy C."/>
            <person name="Neiman D."/>
            <person name="Pearson M."/>
            <person name="Priest M."/>
            <person name="Roberts A."/>
            <person name="Saif S."/>
            <person name="Shea T."/>
            <person name="Shenoy N."/>
            <person name="Sisk P."/>
            <person name="Stolte C."/>
            <person name="Sykes S."/>
            <person name="Wortman J."/>
            <person name="Nusbaum C."/>
            <person name="Birren B."/>
        </authorList>
    </citation>
    <scope>NUCLEOTIDE SEQUENCE [LARGE SCALE GENOMIC DNA]</scope>
    <source>
        <strain evidence="2">54008</strain>
    </source>
</reference>
<sequence length="91" mass="10012">MKPKARIRTPGHSSFTPHSREVSGKKSAGGLTTEAQLGRPDVWKRAVKNGRESETRESGQVRQRGGAPRRALRLTKLDSGIHAGQSWRVGR</sequence>
<protein>
    <submittedName>
        <fullName evidence="2">Uncharacterized protein</fullName>
    </submittedName>
</protein>
<organism evidence="2">
    <name type="scientific">Fusarium oxysporum f. sp. conglutinans race 2 54008</name>
    <dbReference type="NCBI Taxonomy" id="1089457"/>
    <lineage>
        <taxon>Eukaryota</taxon>
        <taxon>Fungi</taxon>
        <taxon>Dikarya</taxon>
        <taxon>Ascomycota</taxon>
        <taxon>Pezizomycotina</taxon>
        <taxon>Sordariomycetes</taxon>
        <taxon>Hypocreomycetidae</taxon>
        <taxon>Hypocreales</taxon>
        <taxon>Nectriaceae</taxon>
        <taxon>Fusarium</taxon>
        <taxon>Fusarium oxysporum species complex</taxon>
    </lineage>
</organism>
<dbReference type="AlphaFoldDB" id="X0GMJ6"/>
<feature type="compositionally biased region" description="Basic and acidic residues" evidence="1">
    <location>
        <begin position="41"/>
        <end position="59"/>
    </location>
</feature>
<accession>X0GMJ6</accession>
<evidence type="ECO:0000313" key="2">
    <source>
        <dbReference type="EMBL" id="EXL64513.1"/>
    </source>
</evidence>
<name>X0GMJ6_FUSOX</name>
<proteinExistence type="predicted"/>
<dbReference type="Proteomes" id="UP000030676">
    <property type="component" value="Unassembled WGS sequence"/>
</dbReference>
<evidence type="ECO:0000256" key="1">
    <source>
        <dbReference type="SAM" id="MobiDB-lite"/>
    </source>
</evidence>
<gene>
    <name evidence="2" type="ORF">FOPG_19224</name>
</gene>
<dbReference type="EMBL" id="KK034058">
    <property type="protein sequence ID" value="EXL64513.1"/>
    <property type="molecule type" value="Genomic_DNA"/>
</dbReference>